<keyword evidence="2" id="KW-1185">Reference proteome</keyword>
<evidence type="ECO:0000313" key="1">
    <source>
        <dbReference type="EMBL" id="VVE63080.1"/>
    </source>
</evidence>
<name>A0ABY6WGH2_9BURK</name>
<accession>A0ABY6WGH2</accession>
<evidence type="ECO:0000313" key="2">
    <source>
        <dbReference type="Proteomes" id="UP000361468"/>
    </source>
</evidence>
<protein>
    <submittedName>
        <fullName evidence="1">Uncharacterized protein</fullName>
    </submittedName>
</protein>
<reference evidence="1 2" key="1">
    <citation type="submission" date="2019-08" db="EMBL/GenBank/DDBJ databases">
        <authorList>
            <person name="Peeters C."/>
        </authorList>
    </citation>
    <scope>NUCLEOTIDE SEQUENCE [LARGE SCALE GENOMIC DNA]</scope>
    <source>
        <strain evidence="1 2">LMG 31119</strain>
    </source>
</reference>
<organism evidence="1 2">
    <name type="scientific">Pandoraea pnomenusa</name>
    <dbReference type="NCBI Taxonomy" id="93220"/>
    <lineage>
        <taxon>Bacteria</taxon>
        <taxon>Pseudomonadati</taxon>
        <taxon>Pseudomonadota</taxon>
        <taxon>Betaproteobacteria</taxon>
        <taxon>Burkholderiales</taxon>
        <taxon>Burkholderiaceae</taxon>
        <taxon>Pandoraea</taxon>
    </lineage>
</organism>
<dbReference type="Proteomes" id="UP000361468">
    <property type="component" value="Unassembled WGS sequence"/>
</dbReference>
<sequence>MERCPITSMDKFCHPSFAPDKIYSNWKSYFGLRPNDVHGEIA</sequence>
<proteinExistence type="predicted"/>
<comment type="caution">
    <text evidence="1">The sequence shown here is derived from an EMBL/GenBank/DDBJ whole genome shotgun (WGS) entry which is preliminary data.</text>
</comment>
<dbReference type="EMBL" id="CABPSO010000002">
    <property type="protein sequence ID" value="VVE63080.1"/>
    <property type="molecule type" value="Genomic_DNA"/>
</dbReference>
<gene>
    <name evidence="1" type="ORF">PPN31119_01161</name>
</gene>